<dbReference type="RefSeq" id="WP_091765510.1">
    <property type="nucleotide sequence ID" value="NZ_FNHG01000001.1"/>
</dbReference>
<feature type="domain" description="ABC transporter" evidence="10">
    <location>
        <begin position="342"/>
        <end position="578"/>
    </location>
</feature>
<dbReference type="SUPFAM" id="SSF90123">
    <property type="entry name" value="ABC transporter transmembrane region"/>
    <property type="match status" value="1"/>
</dbReference>
<keyword evidence="8 9" id="KW-0472">Membrane</keyword>
<dbReference type="GO" id="GO:0140359">
    <property type="term" value="F:ABC-type transporter activity"/>
    <property type="evidence" value="ECO:0007669"/>
    <property type="project" value="InterPro"/>
</dbReference>
<dbReference type="EMBL" id="FNHG01000001">
    <property type="protein sequence ID" value="SDL66496.1"/>
    <property type="molecule type" value="Genomic_DNA"/>
</dbReference>
<dbReference type="GO" id="GO:0005524">
    <property type="term" value="F:ATP binding"/>
    <property type="evidence" value="ECO:0007669"/>
    <property type="project" value="UniProtKB-KW"/>
</dbReference>
<keyword evidence="5" id="KW-0547">Nucleotide-binding</keyword>
<feature type="domain" description="ABC transmembrane type-1" evidence="11">
    <location>
        <begin position="37"/>
        <end position="311"/>
    </location>
</feature>
<dbReference type="STRING" id="144026.SAMN04488568_101242"/>
<dbReference type="NCBIfam" id="TIGR01842">
    <property type="entry name" value="type_I_sec_PrtD"/>
    <property type="match status" value="1"/>
</dbReference>
<feature type="transmembrane region" description="Helical" evidence="9">
    <location>
        <begin position="156"/>
        <end position="185"/>
    </location>
</feature>
<dbReference type="InterPro" id="IPR010128">
    <property type="entry name" value="ATPase_T1SS_PrtD-like"/>
</dbReference>
<evidence type="ECO:0000256" key="6">
    <source>
        <dbReference type="ARBA" id="ARBA00022840"/>
    </source>
</evidence>
<evidence type="ECO:0000256" key="8">
    <source>
        <dbReference type="ARBA" id="ARBA00023136"/>
    </source>
</evidence>
<reference evidence="12 13" key="1">
    <citation type="submission" date="2016-10" db="EMBL/GenBank/DDBJ databases">
        <authorList>
            <person name="de Groot N.N."/>
        </authorList>
    </citation>
    <scope>NUCLEOTIDE SEQUENCE [LARGE SCALE GENOMIC DNA]</scope>
    <source>
        <strain evidence="12 13">DSM 16077</strain>
    </source>
</reference>
<dbReference type="SMART" id="SM00382">
    <property type="entry name" value="AAA"/>
    <property type="match status" value="1"/>
</dbReference>
<dbReference type="PROSITE" id="PS50893">
    <property type="entry name" value="ABC_TRANSPORTER_2"/>
    <property type="match status" value="1"/>
</dbReference>
<comment type="subcellular location">
    <subcellularLocation>
        <location evidence="1">Cell membrane</location>
        <topology evidence="1">Multi-pass membrane protein</topology>
    </subcellularLocation>
</comment>
<dbReference type="GO" id="GO:0030256">
    <property type="term" value="C:type I protein secretion system complex"/>
    <property type="evidence" value="ECO:0007669"/>
    <property type="project" value="InterPro"/>
</dbReference>
<dbReference type="InterPro" id="IPR003593">
    <property type="entry name" value="AAA+_ATPase"/>
</dbReference>
<evidence type="ECO:0000313" key="13">
    <source>
        <dbReference type="Proteomes" id="UP000199759"/>
    </source>
</evidence>
<dbReference type="InterPro" id="IPR036640">
    <property type="entry name" value="ABC1_TM_sf"/>
</dbReference>
<keyword evidence="6 12" id="KW-0067">ATP-binding</keyword>
<accession>A0A1G9LX36</accession>
<dbReference type="InterPro" id="IPR039421">
    <property type="entry name" value="Type_1_exporter"/>
</dbReference>
<protein>
    <submittedName>
        <fullName evidence="12">ATP-binding protein HasD</fullName>
    </submittedName>
</protein>
<dbReference type="Pfam" id="PF00664">
    <property type="entry name" value="ABC_membrane"/>
    <property type="match status" value="1"/>
</dbReference>
<dbReference type="PROSITE" id="PS50929">
    <property type="entry name" value="ABC_TM1F"/>
    <property type="match status" value="1"/>
</dbReference>
<keyword evidence="3" id="KW-1003">Cell membrane</keyword>
<evidence type="ECO:0000256" key="3">
    <source>
        <dbReference type="ARBA" id="ARBA00022475"/>
    </source>
</evidence>
<proteinExistence type="predicted"/>
<evidence type="ECO:0000259" key="11">
    <source>
        <dbReference type="PROSITE" id="PS50929"/>
    </source>
</evidence>
<dbReference type="Gene3D" id="3.40.50.300">
    <property type="entry name" value="P-loop containing nucleotide triphosphate hydrolases"/>
    <property type="match status" value="1"/>
</dbReference>
<evidence type="ECO:0000256" key="1">
    <source>
        <dbReference type="ARBA" id="ARBA00004651"/>
    </source>
</evidence>
<dbReference type="PROSITE" id="PS00211">
    <property type="entry name" value="ABC_TRANSPORTER_1"/>
    <property type="match status" value="1"/>
</dbReference>
<dbReference type="Gene3D" id="1.20.1560.10">
    <property type="entry name" value="ABC transporter type 1, transmembrane domain"/>
    <property type="match status" value="1"/>
</dbReference>
<dbReference type="OrthoDB" id="7614182at2"/>
<feature type="transmembrane region" description="Helical" evidence="9">
    <location>
        <begin position="34"/>
        <end position="56"/>
    </location>
</feature>
<dbReference type="GO" id="GO:0034040">
    <property type="term" value="F:ATPase-coupled lipid transmembrane transporter activity"/>
    <property type="evidence" value="ECO:0007669"/>
    <property type="project" value="TreeGrafter"/>
</dbReference>
<keyword evidence="7 9" id="KW-1133">Transmembrane helix</keyword>
<dbReference type="SUPFAM" id="SSF52540">
    <property type="entry name" value="P-loop containing nucleoside triphosphate hydrolases"/>
    <property type="match status" value="1"/>
</dbReference>
<dbReference type="InterPro" id="IPR003439">
    <property type="entry name" value="ABC_transporter-like_ATP-bd"/>
</dbReference>
<dbReference type="GO" id="GO:0030253">
    <property type="term" value="P:protein secretion by the type I secretion system"/>
    <property type="evidence" value="ECO:0007669"/>
    <property type="project" value="InterPro"/>
</dbReference>
<evidence type="ECO:0000256" key="2">
    <source>
        <dbReference type="ARBA" id="ARBA00022448"/>
    </source>
</evidence>
<keyword evidence="2" id="KW-0813">Transport</keyword>
<dbReference type="AlphaFoldDB" id="A0A1G9LX36"/>
<evidence type="ECO:0000256" key="4">
    <source>
        <dbReference type="ARBA" id="ARBA00022692"/>
    </source>
</evidence>
<evidence type="ECO:0000313" key="12">
    <source>
        <dbReference type="EMBL" id="SDL66496.1"/>
    </source>
</evidence>
<evidence type="ECO:0000256" key="7">
    <source>
        <dbReference type="ARBA" id="ARBA00022989"/>
    </source>
</evidence>
<evidence type="ECO:0000256" key="9">
    <source>
        <dbReference type="SAM" id="Phobius"/>
    </source>
</evidence>
<dbReference type="Pfam" id="PF00005">
    <property type="entry name" value="ABC_tran"/>
    <property type="match status" value="1"/>
</dbReference>
<sequence>MSSKSAQASASSSRKELRDNDIVKAALGAARGSVINLTIFSFGLNLLVLTGPIYMLQVYDRVLSSRSIDTLLAVSLLAAVMYVAYGGLEFVRSALFSRIGTAAERKMGPRLIDAVMRANLAAGSRSNQALQDMRTLRNFISSPAPGVIFDVPWSPLFIIVMALIHPILGVFCVASIVLLGGLALANQARSRGKLKDAGQASAAADLTADAAFSSLESIEAMGMRGELERRWLERNEKSLDLNSGASESIAQYSSATKALRVGLQSAVLGVGAWLAVLGDITPGMMIAGSILLGRALAPIEQAIGQWRPALMAYQSYNRLSELLEVAQVPKDKMSLPAATGILRVEKVYAGPPTGQTHILKGVSFGLEPGDGLGVIGPSGGGKSTLAKVLLGLWPPLSGAVRLDGASLEDWSRDELGPQVGYLSQTVDLLPGTVADNISRFRPRAEPATIVEAARKAGAHDLILRLADGYDTNVGEGGRNLSAGQRQRVGLARALYGNPVFVVLDEPNSNLDKEGEDALLKALVELRKSKTTLVVIAHRPSILGSCNKVMVLADGQVRGFGPRDEVLSGLAAASKEKQNG</sequence>
<dbReference type="GO" id="GO:0016887">
    <property type="term" value="F:ATP hydrolysis activity"/>
    <property type="evidence" value="ECO:0007669"/>
    <property type="project" value="InterPro"/>
</dbReference>
<dbReference type="FunFam" id="3.40.50.300:FF:001444">
    <property type="entry name" value="ABC transporter ATP-binding protein"/>
    <property type="match status" value="1"/>
</dbReference>
<dbReference type="GO" id="GO:0005886">
    <property type="term" value="C:plasma membrane"/>
    <property type="evidence" value="ECO:0007669"/>
    <property type="project" value="UniProtKB-SubCell"/>
</dbReference>
<gene>
    <name evidence="12" type="ORF">SAMN04488568_101242</name>
</gene>
<name>A0A1G9LX36_9PROT</name>
<dbReference type="PANTHER" id="PTHR24221">
    <property type="entry name" value="ATP-BINDING CASSETTE SUB-FAMILY B"/>
    <property type="match status" value="1"/>
</dbReference>
<dbReference type="InterPro" id="IPR011527">
    <property type="entry name" value="ABC1_TM_dom"/>
</dbReference>
<dbReference type="InterPro" id="IPR027417">
    <property type="entry name" value="P-loop_NTPase"/>
</dbReference>
<dbReference type="InterPro" id="IPR017871">
    <property type="entry name" value="ABC_transporter-like_CS"/>
</dbReference>
<evidence type="ECO:0000256" key="5">
    <source>
        <dbReference type="ARBA" id="ARBA00022741"/>
    </source>
</evidence>
<organism evidence="12 13">
    <name type="scientific">Maricaulis salignorans</name>
    <dbReference type="NCBI Taxonomy" id="144026"/>
    <lineage>
        <taxon>Bacteria</taxon>
        <taxon>Pseudomonadati</taxon>
        <taxon>Pseudomonadota</taxon>
        <taxon>Alphaproteobacteria</taxon>
        <taxon>Maricaulales</taxon>
        <taxon>Maricaulaceae</taxon>
        <taxon>Maricaulis</taxon>
    </lineage>
</organism>
<keyword evidence="13" id="KW-1185">Reference proteome</keyword>
<keyword evidence="4 9" id="KW-0812">Transmembrane</keyword>
<evidence type="ECO:0000259" key="10">
    <source>
        <dbReference type="PROSITE" id="PS50893"/>
    </source>
</evidence>
<dbReference type="Proteomes" id="UP000199759">
    <property type="component" value="Unassembled WGS sequence"/>
</dbReference>
<dbReference type="PANTHER" id="PTHR24221:SF248">
    <property type="entry name" value="ABC TRANSPORTER TRANSMEMBRANE REGION"/>
    <property type="match status" value="1"/>
</dbReference>
<feature type="transmembrane region" description="Helical" evidence="9">
    <location>
        <begin position="68"/>
        <end position="88"/>
    </location>
</feature>